<evidence type="ECO:0000256" key="2">
    <source>
        <dbReference type="ARBA" id="ARBA00023027"/>
    </source>
</evidence>
<gene>
    <name evidence="6" type="ORF">MTR65_05400</name>
</gene>
<dbReference type="InterPro" id="IPR006140">
    <property type="entry name" value="D-isomer_DH_NAD-bd"/>
</dbReference>
<evidence type="ECO:0000256" key="1">
    <source>
        <dbReference type="ARBA" id="ARBA00023002"/>
    </source>
</evidence>
<evidence type="ECO:0000313" key="7">
    <source>
        <dbReference type="Proteomes" id="UP001162802"/>
    </source>
</evidence>
<dbReference type="Pfam" id="PF02826">
    <property type="entry name" value="2-Hacid_dh_C"/>
    <property type="match status" value="1"/>
</dbReference>
<dbReference type="InterPro" id="IPR036291">
    <property type="entry name" value="NAD(P)-bd_dom_sf"/>
</dbReference>
<protein>
    <submittedName>
        <fullName evidence="6">D-2-hydroxyacid dehydrogenase</fullName>
    </submittedName>
</protein>
<dbReference type="Pfam" id="PF00389">
    <property type="entry name" value="2-Hacid_dh"/>
    <property type="match status" value="1"/>
</dbReference>
<dbReference type="Gene3D" id="3.40.50.720">
    <property type="entry name" value="NAD(P)-binding Rossmann-like Domain"/>
    <property type="match status" value="2"/>
</dbReference>
<accession>A0ABT0AA81</accession>
<evidence type="ECO:0000259" key="4">
    <source>
        <dbReference type="Pfam" id="PF00389"/>
    </source>
</evidence>
<dbReference type="SUPFAM" id="SSF52283">
    <property type="entry name" value="Formate/glycerate dehydrogenase catalytic domain-like"/>
    <property type="match status" value="1"/>
</dbReference>
<evidence type="ECO:0000313" key="6">
    <source>
        <dbReference type="EMBL" id="MCJ1960105.1"/>
    </source>
</evidence>
<keyword evidence="2" id="KW-0520">NAD</keyword>
<dbReference type="CDD" id="cd05300">
    <property type="entry name" value="2-Hacid_dh_1"/>
    <property type="match status" value="1"/>
</dbReference>
<reference evidence="6" key="1">
    <citation type="submission" date="2022-03" db="EMBL/GenBank/DDBJ databases">
        <title>Identification of a novel bacterium isolated from mangrove sediments.</title>
        <authorList>
            <person name="Pan X."/>
        </authorList>
    </citation>
    <scope>NUCLEOTIDE SEQUENCE</scope>
    <source>
        <strain evidence="6">B2637</strain>
    </source>
</reference>
<keyword evidence="7" id="KW-1185">Reference proteome</keyword>
<dbReference type="Proteomes" id="UP001162802">
    <property type="component" value="Unassembled WGS sequence"/>
</dbReference>
<dbReference type="EMBL" id="JALHAT010000005">
    <property type="protein sequence ID" value="MCJ1960105.1"/>
    <property type="molecule type" value="Genomic_DNA"/>
</dbReference>
<feature type="domain" description="D-isomer specific 2-hydroxyacid dehydrogenase catalytic" evidence="4">
    <location>
        <begin position="31"/>
        <end position="310"/>
    </location>
</feature>
<sequence>MTRALVHANFRRFLDGQMPDGVEPVWYENDEEFAAKLRDVEVVWPDYLIRDSADAVLGKALEGANVLQWCSVMSSGVDWLPLASFRANGITLTNGAGLHAHSVAEFALLGMLSFNKKWGQIRDSQARHEWLEEAPGTGELLDARVLVIGAGEIGQRIRTLLEAFDAQVTMARRTPQGEDLGQDEWRARLGEFDWVVLIVPSTPETIGMFGKDELAAMKKGAALVNVARGEVLDQDALLEALRSGHLGGAYLDVTDPEPLPADHPLWDCPNVEISMHCSGLAQNSLLRRASLRFLENLRRFQAGEDLVHRVDFDRGY</sequence>
<dbReference type="InterPro" id="IPR006139">
    <property type="entry name" value="D-isomer_2_OHA_DH_cat_dom"/>
</dbReference>
<dbReference type="PANTHER" id="PTHR43333">
    <property type="entry name" value="2-HACID_DH_C DOMAIN-CONTAINING PROTEIN"/>
    <property type="match status" value="1"/>
</dbReference>
<evidence type="ECO:0000259" key="5">
    <source>
        <dbReference type="Pfam" id="PF02826"/>
    </source>
</evidence>
<comment type="similarity">
    <text evidence="3">Belongs to the D-isomer specific 2-hydroxyacid dehydrogenase family.</text>
</comment>
<comment type="caution">
    <text evidence="6">The sequence shown here is derived from an EMBL/GenBank/DDBJ whole genome shotgun (WGS) entry which is preliminary data.</text>
</comment>
<dbReference type="PANTHER" id="PTHR43333:SF1">
    <property type="entry name" value="D-ISOMER SPECIFIC 2-HYDROXYACID DEHYDROGENASE NAD-BINDING DOMAIN-CONTAINING PROTEIN"/>
    <property type="match status" value="1"/>
</dbReference>
<feature type="domain" description="D-isomer specific 2-hydroxyacid dehydrogenase NAD-binding" evidence="5">
    <location>
        <begin position="111"/>
        <end position="277"/>
    </location>
</feature>
<organism evidence="6 7">
    <name type="scientific">Novosphingobium mangrovi</name>
    <name type="common">ex Hu et al. 2023</name>
    <dbReference type="NCBI Taxonomy" id="2930094"/>
    <lineage>
        <taxon>Bacteria</taxon>
        <taxon>Pseudomonadati</taxon>
        <taxon>Pseudomonadota</taxon>
        <taxon>Alphaproteobacteria</taxon>
        <taxon>Sphingomonadales</taxon>
        <taxon>Sphingomonadaceae</taxon>
        <taxon>Novosphingobium</taxon>
    </lineage>
</organism>
<dbReference type="SUPFAM" id="SSF51735">
    <property type="entry name" value="NAD(P)-binding Rossmann-fold domains"/>
    <property type="match status" value="1"/>
</dbReference>
<keyword evidence="1 3" id="KW-0560">Oxidoreductase</keyword>
<name>A0ABT0AA81_9SPHN</name>
<dbReference type="RefSeq" id="WP_243797883.1">
    <property type="nucleotide sequence ID" value="NZ_JALHAT010000005.1"/>
</dbReference>
<proteinExistence type="inferred from homology"/>
<evidence type="ECO:0000256" key="3">
    <source>
        <dbReference type="RuleBase" id="RU003719"/>
    </source>
</evidence>